<dbReference type="AlphaFoldDB" id="A0A1E3H7W2"/>
<protein>
    <submittedName>
        <fullName evidence="1">Pectate lyase superfamily protein</fullName>
    </submittedName>
</protein>
<organism evidence="1 2">
    <name type="scientific">Methylobrevis pamukkalensis</name>
    <dbReference type="NCBI Taxonomy" id="1439726"/>
    <lineage>
        <taxon>Bacteria</taxon>
        <taxon>Pseudomonadati</taxon>
        <taxon>Pseudomonadota</taxon>
        <taxon>Alphaproteobacteria</taxon>
        <taxon>Hyphomicrobiales</taxon>
        <taxon>Pleomorphomonadaceae</taxon>
        <taxon>Methylobrevis</taxon>
    </lineage>
</organism>
<comment type="caution">
    <text evidence="1">The sequence shown here is derived from an EMBL/GenBank/DDBJ whole genome shotgun (WGS) entry which is preliminary data.</text>
</comment>
<reference evidence="1 2" key="1">
    <citation type="submission" date="2016-07" db="EMBL/GenBank/DDBJ databases">
        <title>Draft Genome Sequence of Methylobrevis pamukkalensis PK2.</title>
        <authorList>
            <person name="Vasilenko O.V."/>
            <person name="Doronina N.V."/>
            <person name="Shmareva M.N."/>
            <person name="Tarlachkov S.V."/>
            <person name="Mustakhimov I."/>
            <person name="Trotsenko Y.A."/>
        </authorList>
    </citation>
    <scope>NUCLEOTIDE SEQUENCE [LARGE SCALE GENOMIC DNA]</scope>
    <source>
        <strain evidence="1 2">PK2</strain>
    </source>
</reference>
<accession>A0A1E3H7W2</accession>
<proteinExistence type="predicted"/>
<evidence type="ECO:0000313" key="1">
    <source>
        <dbReference type="EMBL" id="ODN71866.1"/>
    </source>
</evidence>
<keyword evidence="1" id="KW-0456">Lyase</keyword>
<dbReference type="InterPro" id="IPR011050">
    <property type="entry name" value="Pectin_lyase_fold/virulence"/>
</dbReference>
<dbReference type="Gene3D" id="2.160.20.10">
    <property type="entry name" value="Single-stranded right-handed beta-helix, Pectin lyase-like"/>
    <property type="match status" value="1"/>
</dbReference>
<dbReference type="Proteomes" id="UP000094622">
    <property type="component" value="Unassembled WGS sequence"/>
</dbReference>
<dbReference type="GO" id="GO:0016829">
    <property type="term" value="F:lyase activity"/>
    <property type="evidence" value="ECO:0007669"/>
    <property type="project" value="UniProtKB-KW"/>
</dbReference>
<sequence length="122" mass="12623">MDRRAFLYGTMATAGTGLMLVPARSETARTELAGLRGSFGAVDHGLAPGASDDQSLVMQQALDRAAREGRPLFLPPGRYLVSNLTMASGVRIIGIPGRSVMVYSGGGRLLTANGVSDVASTA</sequence>
<keyword evidence="2" id="KW-1185">Reference proteome</keyword>
<dbReference type="InterPro" id="IPR012334">
    <property type="entry name" value="Pectin_lyas_fold"/>
</dbReference>
<dbReference type="OrthoDB" id="9788772at2"/>
<name>A0A1E3H7W2_9HYPH</name>
<evidence type="ECO:0000313" key="2">
    <source>
        <dbReference type="Proteomes" id="UP000094622"/>
    </source>
</evidence>
<dbReference type="EMBL" id="MCRJ01000012">
    <property type="protein sequence ID" value="ODN71866.1"/>
    <property type="molecule type" value="Genomic_DNA"/>
</dbReference>
<gene>
    <name evidence="1" type="ORF">A6302_00798</name>
</gene>
<dbReference type="SUPFAM" id="SSF51126">
    <property type="entry name" value="Pectin lyase-like"/>
    <property type="match status" value="1"/>
</dbReference>